<reference evidence="2" key="1">
    <citation type="journal article" date="2012" name="Nature">
        <title>The tomato genome sequence provides insights into fleshy fruit evolution.</title>
        <authorList>
            <consortium name="Tomato Genome Consortium"/>
        </authorList>
    </citation>
    <scope>NUCLEOTIDE SEQUENCE [LARGE SCALE GENOMIC DNA]</scope>
    <source>
        <strain evidence="2">cv. Heinz 1706</strain>
    </source>
</reference>
<feature type="transmembrane region" description="Helical" evidence="1">
    <location>
        <begin position="12"/>
        <end position="32"/>
    </location>
</feature>
<keyword evidence="1" id="KW-1133">Transmembrane helix</keyword>
<accession>A0A3Q7I1M2</accession>
<keyword evidence="3" id="KW-1185">Reference proteome</keyword>
<dbReference type="Proteomes" id="UP000004994">
    <property type="component" value="Chromosome 7"/>
</dbReference>
<protein>
    <submittedName>
        <fullName evidence="2">Uncharacterized protein</fullName>
    </submittedName>
</protein>
<organism evidence="2">
    <name type="scientific">Solanum lycopersicum</name>
    <name type="common">Tomato</name>
    <name type="synonym">Lycopersicon esculentum</name>
    <dbReference type="NCBI Taxonomy" id="4081"/>
    <lineage>
        <taxon>Eukaryota</taxon>
        <taxon>Viridiplantae</taxon>
        <taxon>Streptophyta</taxon>
        <taxon>Embryophyta</taxon>
        <taxon>Tracheophyta</taxon>
        <taxon>Spermatophyta</taxon>
        <taxon>Magnoliopsida</taxon>
        <taxon>eudicotyledons</taxon>
        <taxon>Gunneridae</taxon>
        <taxon>Pentapetalae</taxon>
        <taxon>asterids</taxon>
        <taxon>lamiids</taxon>
        <taxon>Solanales</taxon>
        <taxon>Solanaceae</taxon>
        <taxon>Solanoideae</taxon>
        <taxon>Solaneae</taxon>
        <taxon>Solanum</taxon>
        <taxon>Solanum subgen. Lycopersicon</taxon>
    </lineage>
</organism>
<dbReference type="Gramene" id="Solyc07g009337.1.1">
    <property type="protein sequence ID" value="Solyc07g009337.1.1"/>
    <property type="gene ID" value="Solyc07g009337.1"/>
</dbReference>
<evidence type="ECO:0000313" key="3">
    <source>
        <dbReference type="Proteomes" id="UP000004994"/>
    </source>
</evidence>
<dbReference type="STRING" id="4081.A0A3Q7I1M2"/>
<name>A0A3Q7I1M2_SOLLC</name>
<sequence>MNKEKRTYTLLLLNSNFLTPWIFVLSFFSLTIHAHRCTQDFLFETHSRNLTLCKRYKHRNGVEFGWKVENTTANILKVRVVF</sequence>
<proteinExistence type="predicted"/>
<keyword evidence="1" id="KW-0472">Membrane</keyword>
<evidence type="ECO:0000313" key="2">
    <source>
        <dbReference type="EnsemblPlants" id="Solyc07g009337.1.1"/>
    </source>
</evidence>
<dbReference type="InParanoid" id="A0A3Q7I1M2"/>
<reference evidence="2" key="2">
    <citation type="submission" date="2019-01" db="UniProtKB">
        <authorList>
            <consortium name="EnsemblPlants"/>
        </authorList>
    </citation>
    <scope>IDENTIFICATION</scope>
    <source>
        <strain evidence="2">cv. Heinz 1706</strain>
    </source>
</reference>
<dbReference type="EnsemblPlants" id="Solyc07g009337.1.1">
    <property type="protein sequence ID" value="Solyc07g009337.1.1"/>
    <property type="gene ID" value="Solyc07g009337.1"/>
</dbReference>
<keyword evidence="1" id="KW-0812">Transmembrane</keyword>
<dbReference type="AlphaFoldDB" id="A0A3Q7I1M2"/>
<evidence type="ECO:0000256" key="1">
    <source>
        <dbReference type="SAM" id="Phobius"/>
    </source>
</evidence>